<name>G7E1N1_MIXOS</name>
<dbReference type="InterPro" id="IPR027417">
    <property type="entry name" value="P-loop_NTPase"/>
</dbReference>
<dbReference type="GO" id="GO:0005524">
    <property type="term" value="F:ATP binding"/>
    <property type="evidence" value="ECO:0007669"/>
    <property type="project" value="UniProtKB-KW"/>
</dbReference>
<keyword evidence="15" id="KW-1185">Reference proteome</keyword>
<keyword evidence="9" id="KW-0067">ATP-binding</keyword>
<dbReference type="HOGENOM" id="CLU_010345_1_2_1"/>
<evidence type="ECO:0000256" key="10">
    <source>
        <dbReference type="ARBA" id="ARBA00023242"/>
    </source>
</evidence>
<dbReference type="Proteomes" id="UP000009131">
    <property type="component" value="Unassembled WGS sequence"/>
</dbReference>
<dbReference type="RefSeq" id="XP_014565255.1">
    <property type="nucleotide sequence ID" value="XM_014709769.1"/>
</dbReference>
<dbReference type="InterPro" id="IPR032319">
    <property type="entry name" value="CLP1_P"/>
</dbReference>
<dbReference type="STRING" id="764103.G7E1N1"/>
<dbReference type="FunCoup" id="G7E1N1">
    <property type="interactions" value="233"/>
</dbReference>
<evidence type="ECO:0000313" key="15">
    <source>
        <dbReference type="Proteomes" id="UP000009131"/>
    </source>
</evidence>
<dbReference type="Gene3D" id="3.40.50.300">
    <property type="entry name" value="P-loop containing nucleotide triphosphate hydrolases"/>
    <property type="match status" value="1"/>
</dbReference>
<dbReference type="OMA" id="IRSFFCG"/>
<reference evidence="14 15" key="2">
    <citation type="journal article" date="2012" name="Open Biol.">
        <title>Characteristics of nucleosomes and linker DNA regions on the genome of the basidiomycete Mixia osmundae revealed by mono- and dinucleosome mapping.</title>
        <authorList>
            <person name="Nishida H."/>
            <person name="Kondo S."/>
            <person name="Matsumoto T."/>
            <person name="Suzuki Y."/>
            <person name="Yoshikawa H."/>
            <person name="Taylor T.D."/>
            <person name="Sugiyama J."/>
        </authorList>
    </citation>
    <scope>NUCLEOTIDE SEQUENCE [LARGE SCALE GENOMIC DNA]</scope>
    <source>
        <strain evidence="15">CBS 9802 / IAM 14324 / JCM 22182 / KY 12970</strain>
    </source>
</reference>
<keyword evidence="6" id="KW-0808">Transferase</keyword>
<dbReference type="PANTHER" id="PTHR12755">
    <property type="entry name" value="CLEAVAGE/POLYADENYLATION FACTOR IA SUBUNIT CLP1P"/>
    <property type="match status" value="1"/>
</dbReference>
<organism evidence="14 15">
    <name type="scientific">Mixia osmundae (strain CBS 9802 / IAM 14324 / JCM 22182 / KY 12970)</name>
    <dbReference type="NCBI Taxonomy" id="764103"/>
    <lineage>
        <taxon>Eukaryota</taxon>
        <taxon>Fungi</taxon>
        <taxon>Dikarya</taxon>
        <taxon>Basidiomycota</taxon>
        <taxon>Pucciniomycotina</taxon>
        <taxon>Mixiomycetes</taxon>
        <taxon>Mixiales</taxon>
        <taxon>Mixiaceae</taxon>
        <taxon>Mixia</taxon>
    </lineage>
</organism>
<evidence type="ECO:0000256" key="9">
    <source>
        <dbReference type="ARBA" id="ARBA00022840"/>
    </source>
</evidence>
<evidence type="ECO:0000313" key="14">
    <source>
        <dbReference type="EMBL" id="GAA96741.1"/>
    </source>
</evidence>
<accession>G7E1N1</accession>
<dbReference type="EMBL" id="BABT02000106">
    <property type="protein sequence ID" value="GAA96741.1"/>
    <property type="molecule type" value="Genomic_DNA"/>
</dbReference>
<dbReference type="InParanoid" id="G7E1N1"/>
<keyword evidence="7" id="KW-0547">Nucleotide-binding</keyword>
<evidence type="ECO:0000256" key="1">
    <source>
        <dbReference type="ARBA" id="ARBA00004604"/>
    </source>
</evidence>
<dbReference type="GO" id="GO:0051731">
    <property type="term" value="F:polynucleotide 5'-hydroxyl-kinase activity"/>
    <property type="evidence" value="ECO:0007669"/>
    <property type="project" value="InterPro"/>
</dbReference>
<evidence type="ECO:0000256" key="5">
    <source>
        <dbReference type="ARBA" id="ARBA00022552"/>
    </source>
</evidence>
<protein>
    <recommendedName>
        <fullName evidence="4">Polynucleotide 5'-hydroxyl-kinase GRC3</fullName>
    </recommendedName>
    <alternativeName>
        <fullName evidence="3">Polynucleotide 5'-hydroxyl-kinase grc3</fullName>
    </alternativeName>
</protein>
<evidence type="ECO:0000256" key="2">
    <source>
        <dbReference type="ARBA" id="ARBA00011003"/>
    </source>
</evidence>
<gene>
    <name evidence="14" type="primary">Mo03412</name>
    <name evidence="14" type="ORF">E5Q_03412</name>
</gene>
<evidence type="ECO:0000256" key="3">
    <source>
        <dbReference type="ARBA" id="ARBA00018706"/>
    </source>
</evidence>
<feature type="region of interest" description="Disordered" evidence="11">
    <location>
        <begin position="1"/>
        <end position="91"/>
    </location>
</feature>
<evidence type="ECO:0000259" key="13">
    <source>
        <dbReference type="Pfam" id="PF25467"/>
    </source>
</evidence>
<evidence type="ECO:0000256" key="11">
    <source>
        <dbReference type="SAM" id="MobiDB-lite"/>
    </source>
</evidence>
<dbReference type="GO" id="GO:0005730">
    <property type="term" value="C:nucleolus"/>
    <property type="evidence" value="ECO:0007669"/>
    <property type="project" value="UniProtKB-SubCell"/>
</dbReference>
<sequence>MARPVAEPKKARPASARQIYKSQQASVQPQPPVALQTPGDPPVKVQRAERPAVPVIARPTVPQSASTVSPTPSQDALLAPRPDDTMAEPQGRIRVSTKVLVLHSSSPRRTASLVCLDVDESVLLLGTAQMTILRGSATSACARLTRNSPTLRLHASSLQPIVPLTALPGSSSAPALSVQSELSERGYKLPESDEAIRRASTVVLFEDLNDGSRGIEQLARSAGILSSRSIWSTQPYAQKATYEFVSLDDIAQNSLSLLELSATWSSALERLHTGTSDIGLRVMIEGGKRVGKSTLMKLAVNRLLEKHASVAVLDTDMGQSEMTSPGQISLTICTLPLIGSAFTRSTRPVRSHFLGALSPRTDAAHYIACLSDLMRCYTRLGSMPLVVNTQGWTKGLGAELQSALCDLVEPSMFIRFSSAESRDHFEGPAAEMAQRDYVTIEPIADDIAARSLSAADLRTLNLMSDLQRRWQPDGMVNWNYNEPIVATPPFLVPYSAGEASVNQIFIADAEIAPAHGLRLLDASLVGLIVSDEPIEDAGELFLTGMPDPSRSHCIGLGVIRAIDGSQLLLQLVTSIPPEDLERCQTLVRGSELALPLIGMIDWRNVSHDGDLDSGGLTGPYLTVAGSTGLGGTKRRVRRNLMRASQR</sequence>
<evidence type="ECO:0000259" key="12">
    <source>
        <dbReference type="Pfam" id="PF16575"/>
    </source>
</evidence>
<evidence type="ECO:0000256" key="7">
    <source>
        <dbReference type="ARBA" id="ARBA00022741"/>
    </source>
</evidence>
<dbReference type="AlphaFoldDB" id="G7E1N1"/>
<feature type="domain" description="Clp1 P-loop" evidence="12">
    <location>
        <begin position="286"/>
        <end position="424"/>
    </location>
</feature>
<comment type="subcellular location">
    <subcellularLocation>
        <location evidence="1">Nucleus</location>
        <location evidence="1">Nucleolus</location>
    </subcellularLocation>
</comment>
<evidence type="ECO:0000256" key="8">
    <source>
        <dbReference type="ARBA" id="ARBA00022777"/>
    </source>
</evidence>
<reference evidence="14 15" key="1">
    <citation type="journal article" date="2011" name="J. Gen. Appl. Microbiol.">
        <title>Draft genome sequencing of the enigmatic basidiomycete Mixia osmundae.</title>
        <authorList>
            <person name="Nishida H."/>
            <person name="Nagatsuka Y."/>
            <person name="Sugiyama J."/>
        </authorList>
    </citation>
    <scope>NUCLEOTIDE SEQUENCE [LARGE SCALE GENOMIC DNA]</scope>
    <source>
        <strain evidence="15">CBS 9802 / IAM 14324 / JCM 22182 / KY 12970</strain>
    </source>
</reference>
<evidence type="ECO:0000256" key="6">
    <source>
        <dbReference type="ARBA" id="ARBA00022679"/>
    </source>
</evidence>
<feature type="domain" description="NOL9 C-terminal" evidence="13">
    <location>
        <begin position="508"/>
        <end position="591"/>
    </location>
</feature>
<comment type="caution">
    <text evidence="14">The sequence shown here is derived from an EMBL/GenBank/DDBJ whole genome shotgun (WGS) entry which is preliminary data.</text>
</comment>
<evidence type="ECO:0000256" key="4">
    <source>
        <dbReference type="ARBA" id="ARBA00019824"/>
    </source>
</evidence>
<feature type="compositionally biased region" description="Polar residues" evidence="11">
    <location>
        <begin position="61"/>
        <end position="74"/>
    </location>
</feature>
<dbReference type="InterPro" id="IPR057570">
    <property type="entry name" value="NOL9_C"/>
</dbReference>
<feature type="compositionally biased region" description="Basic and acidic residues" evidence="11">
    <location>
        <begin position="1"/>
        <end position="10"/>
    </location>
</feature>
<dbReference type="OrthoDB" id="2405412at2759"/>
<dbReference type="PANTHER" id="PTHR12755:SF3">
    <property type="entry name" value="POLYNUCLEOTIDE 5'-HYDROXYL-KINASE NOL9"/>
    <property type="match status" value="1"/>
</dbReference>
<dbReference type="Pfam" id="PF25467">
    <property type="entry name" value="NOL9_C"/>
    <property type="match status" value="1"/>
</dbReference>
<comment type="similarity">
    <text evidence="2">Belongs to the Clp1 family. NOL9/GRC3 subfamily.</text>
</comment>
<dbReference type="GO" id="GO:0000448">
    <property type="term" value="P:cleavage in ITS2 between 5.8S rRNA and LSU-rRNA of tricistronic rRNA transcript (SSU-rRNA, 5.8S rRNA, LSU-rRNA)"/>
    <property type="evidence" value="ECO:0007669"/>
    <property type="project" value="TreeGrafter"/>
</dbReference>
<keyword evidence="5" id="KW-0698">rRNA processing</keyword>
<dbReference type="Pfam" id="PF16575">
    <property type="entry name" value="CLP1_P"/>
    <property type="match status" value="1"/>
</dbReference>
<dbReference type="InterPro" id="IPR045116">
    <property type="entry name" value="Clp1/Grc3"/>
</dbReference>
<keyword evidence="8" id="KW-0418">Kinase</keyword>
<proteinExistence type="inferred from homology"/>
<dbReference type="eggNOG" id="KOG2750">
    <property type="taxonomic scope" value="Eukaryota"/>
</dbReference>
<keyword evidence="10" id="KW-0539">Nucleus</keyword>